<dbReference type="SMART" id="SM00487">
    <property type="entry name" value="DEXDc"/>
    <property type="match status" value="1"/>
</dbReference>
<keyword evidence="4" id="KW-0479">Metal-binding</keyword>
<dbReference type="NCBIfam" id="TIGR01587">
    <property type="entry name" value="cas3_core"/>
    <property type="match status" value="1"/>
</dbReference>
<evidence type="ECO:0000259" key="11">
    <source>
        <dbReference type="PROSITE" id="PS51643"/>
    </source>
</evidence>
<evidence type="ECO:0000256" key="2">
    <source>
        <dbReference type="ARBA" id="ARBA00009046"/>
    </source>
</evidence>
<comment type="caution">
    <text evidence="12">The sequence shown here is derived from an EMBL/GenBank/DDBJ whole genome shotgun (WGS) entry which is preliminary data.</text>
</comment>
<keyword evidence="3" id="KW-0540">Nuclease</keyword>
<dbReference type="InterPro" id="IPR006474">
    <property type="entry name" value="Helicase_Cas3_CRISPR-ass_core"/>
</dbReference>
<dbReference type="EMBL" id="JBHSED010000035">
    <property type="protein sequence ID" value="MFC4304891.1"/>
    <property type="molecule type" value="Genomic_DNA"/>
</dbReference>
<dbReference type="Pfam" id="PF22590">
    <property type="entry name" value="Cas3-like_C_2"/>
    <property type="match status" value="1"/>
</dbReference>
<evidence type="ECO:0000256" key="6">
    <source>
        <dbReference type="ARBA" id="ARBA00022801"/>
    </source>
</evidence>
<dbReference type="PROSITE" id="PS51192">
    <property type="entry name" value="HELICASE_ATP_BIND_1"/>
    <property type="match status" value="1"/>
</dbReference>
<evidence type="ECO:0000256" key="4">
    <source>
        <dbReference type="ARBA" id="ARBA00022723"/>
    </source>
</evidence>
<sequence>MYYAHRTESNDRNEWQTLIDHLNGVGELASVFASYFNAASWGRLAGLLHDAGKFSGEFQRRLAGAPIPVDHATAGAKFITAAWGEKNKISRILAYIIAGHHAGLADFGSSSAADDSTLARRLVKVIPPYEEMFDEYMPDAAGQPLFPPLQKSLHAGMQFSMFIRMLYSCLVDADSLDTEHYADQKQSKLRKNNTSISELWVNYQQHMSDKFPAASATGLSRIRAELLMEVLDQAAEPPGFKSLTLPTGSGKTLLSLGFALKHAETHNLRRIIFVIPYTNIIEQNAQVFRDAVGAEHVLEHHSNAQLDSDEDTEMKDELRKLNKKLSLATENWDYPIVVTTNVQFFESLFSNKRSRCRKLHNLSQSVIVLDEAQMMNGEFYKPSLYALEELTRNYGSTVVLSTATQPDIRKRFDHPVEIKELISNLAKRFDPFQRVRLEQLGLVDNDYLREQLVAQSQALCIVNTRSAARNLFTEVKERLGKEIVFHLSARMCPAHRTKKLKAIRQRLKDKLPCILISTQLIECGVDVDFPVVYRELAGLDSIAQAAGRCNREGKLPERGKTFVFETKETPTSGWFGLTTAAAKTVMNRFVSDPLSLEALQAYFDELYFYQTGGGGNPSADKTDKHQILSLLAEEASQLSFPFATVSDKFELIQTATRPVIVSYDEDAHKHLESLRYAEKIGNILRKLQPYIVQIYPQEFNAFRQAGEIIEVREQVFQFQHPDRWYKDDIGIQPFTEEYHAQEVYVF</sequence>
<reference evidence="13" key="1">
    <citation type="journal article" date="2019" name="Int. J. Syst. Evol. Microbiol.">
        <title>The Global Catalogue of Microorganisms (GCM) 10K type strain sequencing project: providing services to taxonomists for standard genome sequencing and annotation.</title>
        <authorList>
            <consortium name="The Broad Institute Genomics Platform"/>
            <consortium name="The Broad Institute Genome Sequencing Center for Infectious Disease"/>
            <person name="Wu L."/>
            <person name="Ma J."/>
        </authorList>
    </citation>
    <scope>NUCLEOTIDE SEQUENCE [LARGE SCALE GENOMIC DNA]</scope>
    <source>
        <strain evidence="13">CGMCC 4.1641</strain>
    </source>
</reference>
<protein>
    <submittedName>
        <fullName evidence="12">CRISPR-associated helicase Cas3</fullName>
    </submittedName>
</protein>
<keyword evidence="13" id="KW-1185">Reference proteome</keyword>
<evidence type="ECO:0000256" key="7">
    <source>
        <dbReference type="ARBA" id="ARBA00022806"/>
    </source>
</evidence>
<evidence type="ECO:0000256" key="3">
    <source>
        <dbReference type="ARBA" id="ARBA00022722"/>
    </source>
</evidence>
<evidence type="ECO:0000313" key="13">
    <source>
        <dbReference type="Proteomes" id="UP001595755"/>
    </source>
</evidence>
<organism evidence="12 13">
    <name type="scientific">Cohnella boryungensis</name>
    <dbReference type="NCBI Taxonomy" id="768479"/>
    <lineage>
        <taxon>Bacteria</taxon>
        <taxon>Bacillati</taxon>
        <taxon>Bacillota</taxon>
        <taxon>Bacilli</taxon>
        <taxon>Bacillales</taxon>
        <taxon>Paenibacillaceae</taxon>
        <taxon>Cohnella</taxon>
    </lineage>
</organism>
<comment type="similarity">
    <text evidence="1">In the N-terminal section; belongs to the CRISPR-associated nuclease Cas3-HD family.</text>
</comment>
<evidence type="ECO:0000256" key="8">
    <source>
        <dbReference type="ARBA" id="ARBA00022840"/>
    </source>
</evidence>
<evidence type="ECO:0000256" key="9">
    <source>
        <dbReference type="ARBA" id="ARBA00023118"/>
    </source>
</evidence>
<proteinExistence type="inferred from homology"/>
<dbReference type="InterPro" id="IPR027417">
    <property type="entry name" value="P-loop_NTPase"/>
</dbReference>
<keyword evidence="8" id="KW-0067">ATP-binding</keyword>
<name>A0ABV8SBD6_9BACL</name>
<dbReference type="SUPFAM" id="SSF52540">
    <property type="entry name" value="P-loop containing nucleoside triphosphate hydrolases"/>
    <property type="match status" value="1"/>
</dbReference>
<feature type="domain" description="Helicase ATP-binding" evidence="10">
    <location>
        <begin position="232"/>
        <end position="423"/>
    </location>
</feature>
<dbReference type="CDD" id="cd17930">
    <property type="entry name" value="DEXHc_cas3"/>
    <property type="match status" value="1"/>
</dbReference>
<dbReference type="NCBIfam" id="TIGR01596">
    <property type="entry name" value="cas3_HD"/>
    <property type="match status" value="1"/>
</dbReference>
<keyword evidence="5" id="KW-0547">Nucleotide-binding</keyword>
<dbReference type="InterPro" id="IPR054712">
    <property type="entry name" value="Cas3-like_dom"/>
</dbReference>
<dbReference type="InterPro" id="IPR011545">
    <property type="entry name" value="DEAD/DEAH_box_helicase_dom"/>
</dbReference>
<dbReference type="InterPro" id="IPR006483">
    <property type="entry name" value="CRISPR-assoc_Cas3_HD"/>
</dbReference>
<dbReference type="Proteomes" id="UP001595755">
    <property type="component" value="Unassembled WGS sequence"/>
</dbReference>
<feature type="domain" description="HD Cas3-type" evidence="11">
    <location>
        <begin position="11"/>
        <end position="176"/>
    </location>
</feature>
<dbReference type="InterPro" id="IPR014001">
    <property type="entry name" value="Helicase_ATP-bd"/>
</dbReference>
<dbReference type="PROSITE" id="PS51643">
    <property type="entry name" value="HD_CAS3"/>
    <property type="match status" value="1"/>
</dbReference>
<evidence type="ECO:0000313" key="12">
    <source>
        <dbReference type="EMBL" id="MFC4304891.1"/>
    </source>
</evidence>
<dbReference type="SUPFAM" id="SSF109604">
    <property type="entry name" value="HD-domain/PDEase-like"/>
    <property type="match status" value="1"/>
</dbReference>
<dbReference type="Gene3D" id="3.40.50.300">
    <property type="entry name" value="P-loop containing nucleotide triphosphate hydrolases"/>
    <property type="match status" value="2"/>
</dbReference>
<dbReference type="CDD" id="cd09641">
    <property type="entry name" value="Cas3''_I"/>
    <property type="match status" value="1"/>
</dbReference>
<dbReference type="RefSeq" id="WP_204605622.1">
    <property type="nucleotide sequence ID" value="NZ_JBHSED010000035.1"/>
</dbReference>
<evidence type="ECO:0000256" key="5">
    <source>
        <dbReference type="ARBA" id="ARBA00022741"/>
    </source>
</evidence>
<dbReference type="PANTHER" id="PTHR24031">
    <property type="entry name" value="RNA HELICASE"/>
    <property type="match status" value="1"/>
</dbReference>
<evidence type="ECO:0000259" key="10">
    <source>
        <dbReference type="PROSITE" id="PS51192"/>
    </source>
</evidence>
<dbReference type="Gene3D" id="1.10.3210.30">
    <property type="match status" value="1"/>
</dbReference>
<keyword evidence="6" id="KW-0378">Hydrolase</keyword>
<accession>A0ABV8SBD6</accession>
<gene>
    <name evidence="12" type="primary">cas3</name>
    <name evidence="12" type="ORF">ACFO1S_15785</name>
</gene>
<dbReference type="Pfam" id="PF00270">
    <property type="entry name" value="DEAD"/>
    <property type="match status" value="1"/>
</dbReference>
<comment type="similarity">
    <text evidence="2">In the central section; belongs to the CRISPR-associated helicase Cas3 family.</text>
</comment>
<keyword evidence="9" id="KW-0051">Antiviral defense</keyword>
<evidence type="ECO:0000256" key="1">
    <source>
        <dbReference type="ARBA" id="ARBA00006847"/>
    </source>
</evidence>
<dbReference type="InterPro" id="IPR038257">
    <property type="entry name" value="CRISPR-assoc_Cas3_HD_sf"/>
</dbReference>
<keyword evidence="7" id="KW-0347">Helicase</keyword>